<organism evidence="1 2">
    <name type="scientific">Laccaria amethystina LaAM-08-1</name>
    <dbReference type="NCBI Taxonomy" id="1095629"/>
    <lineage>
        <taxon>Eukaryota</taxon>
        <taxon>Fungi</taxon>
        <taxon>Dikarya</taxon>
        <taxon>Basidiomycota</taxon>
        <taxon>Agaricomycotina</taxon>
        <taxon>Agaricomycetes</taxon>
        <taxon>Agaricomycetidae</taxon>
        <taxon>Agaricales</taxon>
        <taxon>Agaricineae</taxon>
        <taxon>Hydnangiaceae</taxon>
        <taxon>Laccaria</taxon>
    </lineage>
</organism>
<evidence type="ECO:0000313" key="2">
    <source>
        <dbReference type="Proteomes" id="UP000054477"/>
    </source>
</evidence>
<reference evidence="2" key="2">
    <citation type="submission" date="2015-01" db="EMBL/GenBank/DDBJ databases">
        <title>Evolutionary Origins and Diversification of the Mycorrhizal Mutualists.</title>
        <authorList>
            <consortium name="DOE Joint Genome Institute"/>
            <consortium name="Mycorrhizal Genomics Consortium"/>
            <person name="Kohler A."/>
            <person name="Kuo A."/>
            <person name="Nagy L.G."/>
            <person name="Floudas D."/>
            <person name="Copeland A."/>
            <person name="Barry K.W."/>
            <person name="Cichocki N."/>
            <person name="Veneault-Fourrey C."/>
            <person name="LaButti K."/>
            <person name="Lindquist E.A."/>
            <person name="Lipzen A."/>
            <person name="Lundell T."/>
            <person name="Morin E."/>
            <person name="Murat C."/>
            <person name="Riley R."/>
            <person name="Ohm R."/>
            <person name="Sun H."/>
            <person name="Tunlid A."/>
            <person name="Henrissat B."/>
            <person name="Grigoriev I.V."/>
            <person name="Hibbett D.S."/>
            <person name="Martin F."/>
        </authorList>
    </citation>
    <scope>NUCLEOTIDE SEQUENCE [LARGE SCALE GENOMIC DNA]</scope>
    <source>
        <strain evidence="2">LaAM-08-1</strain>
    </source>
</reference>
<accession>A0A0C9XP17</accession>
<dbReference type="EMBL" id="KN838582">
    <property type="protein sequence ID" value="KIK03259.1"/>
    <property type="molecule type" value="Genomic_DNA"/>
</dbReference>
<dbReference type="HOGENOM" id="CLU_3087604_0_0_1"/>
<gene>
    <name evidence="1" type="ORF">K443DRAFT_676932</name>
</gene>
<evidence type="ECO:0000313" key="1">
    <source>
        <dbReference type="EMBL" id="KIK03259.1"/>
    </source>
</evidence>
<reference evidence="1 2" key="1">
    <citation type="submission" date="2014-04" db="EMBL/GenBank/DDBJ databases">
        <authorList>
            <consortium name="DOE Joint Genome Institute"/>
            <person name="Kuo A."/>
            <person name="Kohler A."/>
            <person name="Nagy L.G."/>
            <person name="Floudas D."/>
            <person name="Copeland A."/>
            <person name="Barry K.W."/>
            <person name="Cichocki N."/>
            <person name="Veneault-Fourrey C."/>
            <person name="LaButti K."/>
            <person name="Lindquist E.A."/>
            <person name="Lipzen A."/>
            <person name="Lundell T."/>
            <person name="Morin E."/>
            <person name="Murat C."/>
            <person name="Sun H."/>
            <person name="Tunlid A."/>
            <person name="Henrissat B."/>
            <person name="Grigoriev I.V."/>
            <person name="Hibbett D.S."/>
            <person name="Martin F."/>
            <person name="Nordberg H.P."/>
            <person name="Cantor M.N."/>
            <person name="Hua S.X."/>
        </authorList>
    </citation>
    <scope>NUCLEOTIDE SEQUENCE [LARGE SCALE GENOMIC DNA]</scope>
    <source>
        <strain evidence="1 2">LaAM-08-1</strain>
    </source>
</reference>
<proteinExistence type="predicted"/>
<dbReference type="AlphaFoldDB" id="A0A0C9XP17"/>
<dbReference type="Proteomes" id="UP000054477">
    <property type="component" value="Unassembled WGS sequence"/>
</dbReference>
<name>A0A0C9XP17_9AGAR</name>
<protein>
    <submittedName>
        <fullName evidence="1">Uncharacterized protein</fullName>
    </submittedName>
</protein>
<sequence length="52" mass="5782">MAYSSSYVVIPWTLSSKNLRSTLKDSDLSSLCCQYSRGNFPTSNTILLSTPF</sequence>
<keyword evidence="2" id="KW-1185">Reference proteome</keyword>